<evidence type="ECO:0000313" key="2">
    <source>
        <dbReference type="EMBL" id="BAJ89247.1"/>
    </source>
</evidence>
<feature type="region of interest" description="Disordered" evidence="1">
    <location>
        <begin position="1"/>
        <end position="21"/>
    </location>
</feature>
<feature type="compositionally biased region" description="Gly residues" evidence="1">
    <location>
        <begin position="1"/>
        <end position="11"/>
    </location>
</feature>
<accession>F2D2C6</accession>
<sequence>MIGAVGRGSPGQRGRATPPRIRFLGRPATSRAVSVAARQGGWPRSSFAPHAEPPPWINYACVICSFRNGAHMVWRHSTFSLWSGIIKYGVVEYPYASTVA</sequence>
<name>F2D2C6_HORVV</name>
<dbReference type="EMBL" id="AK358033">
    <property type="protein sequence ID" value="BAJ89247.1"/>
    <property type="molecule type" value="mRNA"/>
</dbReference>
<evidence type="ECO:0000256" key="1">
    <source>
        <dbReference type="SAM" id="MobiDB-lite"/>
    </source>
</evidence>
<organism evidence="2">
    <name type="scientific">Hordeum vulgare subsp. vulgare</name>
    <name type="common">Domesticated barley</name>
    <dbReference type="NCBI Taxonomy" id="112509"/>
    <lineage>
        <taxon>Eukaryota</taxon>
        <taxon>Viridiplantae</taxon>
        <taxon>Streptophyta</taxon>
        <taxon>Embryophyta</taxon>
        <taxon>Tracheophyta</taxon>
        <taxon>Spermatophyta</taxon>
        <taxon>Magnoliopsida</taxon>
        <taxon>Liliopsida</taxon>
        <taxon>Poales</taxon>
        <taxon>Poaceae</taxon>
        <taxon>BOP clade</taxon>
        <taxon>Pooideae</taxon>
        <taxon>Triticodae</taxon>
        <taxon>Triticeae</taxon>
        <taxon>Hordeinae</taxon>
        <taxon>Hordeum</taxon>
    </lineage>
</organism>
<protein>
    <submittedName>
        <fullName evidence="2">Predicted protein</fullName>
    </submittedName>
</protein>
<dbReference type="AlphaFoldDB" id="F2D2C6"/>
<proteinExistence type="evidence at transcript level"/>
<reference evidence="2" key="1">
    <citation type="journal article" date="2011" name="Plant Physiol.">
        <title>Comprehensive sequence analysis of 24,783 barley full-length cDNAs derived from 12 clone libraries.</title>
        <authorList>
            <person name="Matsumoto T."/>
            <person name="Tanaka T."/>
            <person name="Sakai H."/>
            <person name="Amano N."/>
            <person name="Kanamori H."/>
            <person name="Kurita K."/>
            <person name="Kikuta A."/>
            <person name="Kamiya K."/>
            <person name="Yamamoto M."/>
            <person name="Ikawa H."/>
            <person name="Fujii N."/>
            <person name="Hori K."/>
            <person name="Itoh T."/>
            <person name="Sato K."/>
        </authorList>
    </citation>
    <scope>NUCLEOTIDE SEQUENCE</scope>
    <source>
        <tissue evidence="2">Leaf</tissue>
    </source>
</reference>